<proteinExistence type="predicted"/>
<sequence length="139" mass="16803">MRRDRIRCRRPPGRTRPNMPSSPITPVQRDTIRYLLSDAFVDNEVDYAYIARETQAYDRAEVERILYEEVAPVCYINLMSVIPEIWIGFERESLLEEIEDSLALRRSSRWQAFRDRLFIRWIRFRGAYIWEEICKHYGP</sequence>
<reference evidence="3 4" key="1">
    <citation type="submission" date="2019-05" db="EMBL/GenBank/DDBJ databases">
        <title>Identification and Biocontrol Activity Analysis of Biocontrol Strain PF-1 Based on Genome-wide Data.</title>
        <authorList>
            <person name="Qi J."/>
        </authorList>
    </citation>
    <scope>NUCLEOTIDE SEQUENCE [LARGE SCALE GENOMIC DNA]</scope>
    <source>
        <strain evidence="3 4">PF-1</strain>
    </source>
</reference>
<protein>
    <recommendedName>
        <fullName evidence="2">DUF7079 domain-containing protein</fullName>
    </recommendedName>
</protein>
<dbReference type="RefSeq" id="WP_011063252.1">
    <property type="nucleotide sequence ID" value="NZ_CP022097.2"/>
</dbReference>
<evidence type="ECO:0000259" key="2">
    <source>
        <dbReference type="Pfam" id="PF23296"/>
    </source>
</evidence>
<organism evidence="3 4">
    <name type="scientific">Pseudomonas protegens</name>
    <dbReference type="NCBI Taxonomy" id="380021"/>
    <lineage>
        <taxon>Bacteria</taxon>
        <taxon>Pseudomonadati</taxon>
        <taxon>Pseudomonadota</taxon>
        <taxon>Gammaproteobacteria</taxon>
        <taxon>Pseudomonadales</taxon>
        <taxon>Pseudomonadaceae</taxon>
        <taxon>Pseudomonas</taxon>
    </lineage>
</organism>
<evidence type="ECO:0000256" key="1">
    <source>
        <dbReference type="SAM" id="MobiDB-lite"/>
    </source>
</evidence>
<feature type="region of interest" description="Disordered" evidence="1">
    <location>
        <begin position="1"/>
        <end position="23"/>
    </location>
</feature>
<comment type="caution">
    <text evidence="3">The sequence shown here is derived from an EMBL/GenBank/DDBJ whole genome shotgun (WGS) entry which is preliminary data.</text>
</comment>
<dbReference type="Pfam" id="PF23296">
    <property type="entry name" value="DUF7079"/>
    <property type="match status" value="1"/>
</dbReference>
<gene>
    <name evidence="3" type="ORF">FEF10_22255</name>
</gene>
<feature type="compositionally biased region" description="Basic residues" evidence="1">
    <location>
        <begin position="1"/>
        <end position="13"/>
    </location>
</feature>
<accession>A0ABY2VEQ6</accession>
<feature type="domain" description="DUF7079" evidence="2">
    <location>
        <begin position="28"/>
        <end position="135"/>
    </location>
</feature>
<dbReference type="Proteomes" id="UP000310095">
    <property type="component" value="Unassembled WGS sequence"/>
</dbReference>
<evidence type="ECO:0000313" key="3">
    <source>
        <dbReference type="EMBL" id="TMM62809.1"/>
    </source>
</evidence>
<dbReference type="InterPro" id="IPR055507">
    <property type="entry name" value="DUF7079"/>
</dbReference>
<dbReference type="EMBL" id="VAVY01000003">
    <property type="protein sequence ID" value="TMM62809.1"/>
    <property type="molecule type" value="Genomic_DNA"/>
</dbReference>
<keyword evidence="4" id="KW-1185">Reference proteome</keyword>
<name>A0ABY2VEQ6_9PSED</name>
<evidence type="ECO:0000313" key="4">
    <source>
        <dbReference type="Proteomes" id="UP000310095"/>
    </source>
</evidence>